<feature type="domain" description="PAS" evidence="8">
    <location>
        <begin position="190"/>
        <end position="252"/>
    </location>
</feature>
<gene>
    <name evidence="9" type="ORF">E0486_05485</name>
</gene>
<dbReference type="InterPro" id="IPR036890">
    <property type="entry name" value="HATPase_C_sf"/>
</dbReference>
<dbReference type="Pfam" id="PF00989">
    <property type="entry name" value="PAS"/>
    <property type="match status" value="1"/>
</dbReference>
<evidence type="ECO:0000256" key="1">
    <source>
        <dbReference type="ARBA" id="ARBA00000085"/>
    </source>
</evidence>
<dbReference type="InterPro" id="IPR050351">
    <property type="entry name" value="BphY/WalK/GraS-like"/>
</dbReference>
<dbReference type="PANTHER" id="PTHR42878:SF15">
    <property type="entry name" value="BACTERIOPHYTOCHROME"/>
    <property type="match status" value="1"/>
</dbReference>
<comment type="caution">
    <text evidence="9">The sequence shown here is derived from an EMBL/GenBank/DDBJ whole genome shotgun (WGS) entry which is preliminary data.</text>
</comment>
<evidence type="ECO:0000256" key="6">
    <source>
        <dbReference type="ARBA" id="ARBA00023136"/>
    </source>
</evidence>
<dbReference type="SMART" id="SM00387">
    <property type="entry name" value="HATPase_c"/>
    <property type="match status" value="1"/>
</dbReference>
<protein>
    <recommendedName>
        <fullName evidence="2">histidine kinase</fullName>
        <ecNumber evidence="2">2.7.13.3</ecNumber>
    </recommendedName>
</protein>
<dbReference type="SUPFAM" id="SSF55785">
    <property type="entry name" value="PYP-like sensor domain (PAS domain)"/>
    <property type="match status" value="1"/>
</dbReference>
<dbReference type="InterPro" id="IPR003661">
    <property type="entry name" value="HisK_dim/P_dom"/>
</dbReference>
<dbReference type="Gene3D" id="1.10.287.130">
    <property type="match status" value="1"/>
</dbReference>
<dbReference type="EC" id="2.7.13.3" evidence="2"/>
<accession>A0A4R4E2P9</accession>
<dbReference type="PROSITE" id="PS50112">
    <property type="entry name" value="PAS"/>
    <property type="match status" value="1"/>
</dbReference>
<dbReference type="InterPro" id="IPR035965">
    <property type="entry name" value="PAS-like_dom_sf"/>
</dbReference>
<keyword evidence="10" id="KW-1185">Reference proteome</keyword>
<dbReference type="GO" id="GO:0006355">
    <property type="term" value="P:regulation of DNA-templated transcription"/>
    <property type="evidence" value="ECO:0007669"/>
    <property type="project" value="InterPro"/>
</dbReference>
<dbReference type="RefSeq" id="WP_131851141.1">
    <property type="nucleotide sequence ID" value="NZ_SKFH01000005.1"/>
</dbReference>
<dbReference type="InterPro" id="IPR036097">
    <property type="entry name" value="HisK_dim/P_sf"/>
</dbReference>
<dbReference type="EMBL" id="SKFH01000005">
    <property type="protein sequence ID" value="TCZ73736.1"/>
    <property type="molecule type" value="Genomic_DNA"/>
</dbReference>
<dbReference type="SUPFAM" id="SSF47384">
    <property type="entry name" value="Homodimeric domain of signal transducing histidine kinase"/>
    <property type="match status" value="1"/>
</dbReference>
<name>A0A4R4E2P9_9BACT</name>
<proteinExistence type="predicted"/>
<feature type="domain" description="Histidine kinase" evidence="7">
    <location>
        <begin position="343"/>
        <end position="561"/>
    </location>
</feature>
<dbReference type="SUPFAM" id="SSF55874">
    <property type="entry name" value="ATPase domain of HSP90 chaperone/DNA topoisomerase II/histidine kinase"/>
    <property type="match status" value="1"/>
</dbReference>
<evidence type="ECO:0000256" key="5">
    <source>
        <dbReference type="ARBA" id="ARBA00022777"/>
    </source>
</evidence>
<keyword evidence="6" id="KW-0472">Membrane</keyword>
<dbReference type="InterPro" id="IPR005467">
    <property type="entry name" value="His_kinase_dom"/>
</dbReference>
<dbReference type="PRINTS" id="PR00344">
    <property type="entry name" value="BCTRLSENSOR"/>
</dbReference>
<dbReference type="GO" id="GO:0030295">
    <property type="term" value="F:protein kinase activator activity"/>
    <property type="evidence" value="ECO:0007669"/>
    <property type="project" value="TreeGrafter"/>
</dbReference>
<dbReference type="Pfam" id="PF00512">
    <property type="entry name" value="HisKA"/>
    <property type="match status" value="1"/>
</dbReference>
<dbReference type="AlphaFoldDB" id="A0A4R4E2P9"/>
<dbReference type="InterPro" id="IPR013767">
    <property type="entry name" value="PAS_fold"/>
</dbReference>
<dbReference type="SMART" id="SM00091">
    <property type="entry name" value="PAS"/>
    <property type="match status" value="1"/>
</dbReference>
<dbReference type="Gene3D" id="3.30.450.40">
    <property type="match status" value="1"/>
</dbReference>
<dbReference type="SUPFAM" id="SSF55781">
    <property type="entry name" value="GAF domain-like"/>
    <property type="match status" value="1"/>
</dbReference>
<dbReference type="InterPro" id="IPR004358">
    <property type="entry name" value="Sig_transdc_His_kin-like_C"/>
</dbReference>
<dbReference type="FunFam" id="3.30.565.10:FF:000006">
    <property type="entry name" value="Sensor histidine kinase WalK"/>
    <property type="match status" value="1"/>
</dbReference>
<dbReference type="PROSITE" id="PS50109">
    <property type="entry name" value="HIS_KIN"/>
    <property type="match status" value="1"/>
</dbReference>
<dbReference type="SMART" id="SM00388">
    <property type="entry name" value="HisKA"/>
    <property type="match status" value="1"/>
</dbReference>
<dbReference type="InterPro" id="IPR000014">
    <property type="entry name" value="PAS"/>
</dbReference>
<dbReference type="PANTHER" id="PTHR42878">
    <property type="entry name" value="TWO-COMPONENT HISTIDINE KINASE"/>
    <property type="match status" value="1"/>
</dbReference>
<dbReference type="Pfam" id="PF02518">
    <property type="entry name" value="HATPase_c"/>
    <property type="match status" value="1"/>
</dbReference>
<dbReference type="Gene3D" id="3.30.450.20">
    <property type="entry name" value="PAS domain"/>
    <property type="match status" value="1"/>
</dbReference>
<comment type="catalytic activity">
    <reaction evidence="1">
        <text>ATP + protein L-histidine = ADP + protein N-phospho-L-histidine.</text>
        <dbReference type="EC" id="2.7.13.3"/>
    </reaction>
</comment>
<dbReference type="NCBIfam" id="TIGR00229">
    <property type="entry name" value="sensory_box"/>
    <property type="match status" value="1"/>
</dbReference>
<dbReference type="CDD" id="cd00082">
    <property type="entry name" value="HisKA"/>
    <property type="match status" value="1"/>
</dbReference>
<reference evidence="9 10" key="1">
    <citation type="submission" date="2019-03" db="EMBL/GenBank/DDBJ databases">
        <authorList>
            <person name="Kim M.K.M."/>
        </authorList>
    </citation>
    <scope>NUCLEOTIDE SEQUENCE [LARGE SCALE GENOMIC DNA]</scope>
    <source>
        <strain evidence="9 10">17J68-15</strain>
    </source>
</reference>
<keyword evidence="4" id="KW-0808">Transferase</keyword>
<dbReference type="InterPro" id="IPR029016">
    <property type="entry name" value="GAF-like_dom_sf"/>
</dbReference>
<evidence type="ECO:0000256" key="2">
    <source>
        <dbReference type="ARBA" id="ARBA00012438"/>
    </source>
</evidence>
<dbReference type="GO" id="GO:0000155">
    <property type="term" value="F:phosphorelay sensor kinase activity"/>
    <property type="evidence" value="ECO:0007669"/>
    <property type="project" value="InterPro"/>
</dbReference>
<dbReference type="SMART" id="SM00065">
    <property type="entry name" value="GAF"/>
    <property type="match status" value="1"/>
</dbReference>
<evidence type="ECO:0000313" key="9">
    <source>
        <dbReference type="EMBL" id="TCZ73736.1"/>
    </source>
</evidence>
<evidence type="ECO:0000256" key="4">
    <source>
        <dbReference type="ARBA" id="ARBA00022679"/>
    </source>
</evidence>
<dbReference type="Proteomes" id="UP000295164">
    <property type="component" value="Unassembled WGS sequence"/>
</dbReference>
<evidence type="ECO:0000313" key="10">
    <source>
        <dbReference type="Proteomes" id="UP000295164"/>
    </source>
</evidence>
<sequence>MKQRVPHSIFELLLESGRTISSEIELETVVQRVTDIGTELSGAQFGAFFYNVVNQAGESYVLYTISGVPREAFSRFPMPRNTRIFEPTFTARGTVRYDDVTKEPHYGKNPPYHGMPEGHLPVRSYLAVPVVNPFTKEAIGGLFFGHEDVGVFTEASEKLIEGMALQAAIAMSNARLFDEKKRIERSLQEERDQYRSIFEASSDSMIIYDENGIIVEANPSACRIFGYAYEELIGQPASRLFANPNDFTKLRDTALAGEKYSGRNTRIRHDGSHFEVQYNGTRFPFRGKPHVLSVARDITEELRHQQQLRDHERKALALLEEKVQERTAELEQRNYDLLQFASVASHDLKEPVRKISIFSQMLEENLGNAIDPASARYLGNIVSSSRRMLRLIDDLLSFSRLSHSELDFAPVDLNELLQRILEDLELPIGEKNAAFHIGTLPTVEGIALQLGQVFQNLIANSLKFVHPGRPPQITLRAEERDGEQGREWVLFYSDNGIGFRPDQSDRIFEVFQRLHTREKFEGTGVGLAIVKRIVDSHHGRIRASGQEGGGATFEIVLPEKQPGSKSL</sequence>
<dbReference type="GO" id="GO:0000156">
    <property type="term" value="F:phosphorelay response regulator activity"/>
    <property type="evidence" value="ECO:0007669"/>
    <property type="project" value="TreeGrafter"/>
</dbReference>
<keyword evidence="3" id="KW-0597">Phosphoprotein</keyword>
<evidence type="ECO:0000259" key="7">
    <source>
        <dbReference type="PROSITE" id="PS50109"/>
    </source>
</evidence>
<evidence type="ECO:0000256" key="3">
    <source>
        <dbReference type="ARBA" id="ARBA00022553"/>
    </source>
</evidence>
<dbReference type="InterPro" id="IPR003018">
    <property type="entry name" value="GAF"/>
</dbReference>
<dbReference type="GO" id="GO:0007234">
    <property type="term" value="P:osmosensory signaling via phosphorelay pathway"/>
    <property type="evidence" value="ECO:0007669"/>
    <property type="project" value="TreeGrafter"/>
</dbReference>
<dbReference type="Gene3D" id="3.30.565.10">
    <property type="entry name" value="Histidine kinase-like ATPase, C-terminal domain"/>
    <property type="match status" value="1"/>
</dbReference>
<dbReference type="OrthoDB" id="9766459at2"/>
<dbReference type="GO" id="GO:0016020">
    <property type="term" value="C:membrane"/>
    <property type="evidence" value="ECO:0007669"/>
    <property type="project" value="UniProtKB-SubCell"/>
</dbReference>
<dbReference type="CDD" id="cd00130">
    <property type="entry name" value="PAS"/>
    <property type="match status" value="1"/>
</dbReference>
<organism evidence="9 10">
    <name type="scientific">Flaviaesturariibacter aridisoli</name>
    <dbReference type="NCBI Taxonomy" id="2545761"/>
    <lineage>
        <taxon>Bacteria</taxon>
        <taxon>Pseudomonadati</taxon>
        <taxon>Bacteroidota</taxon>
        <taxon>Chitinophagia</taxon>
        <taxon>Chitinophagales</taxon>
        <taxon>Chitinophagaceae</taxon>
        <taxon>Flaviaestuariibacter</taxon>
    </lineage>
</organism>
<evidence type="ECO:0000259" key="8">
    <source>
        <dbReference type="PROSITE" id="PS50112"/>
    </source>
</evidence>
<keyword evidence="5" id="KW-0418">Kinase</keyword>
<dbReference type="InterPro" id="IPR003594">
    <property type="entry name" value="HATPase_dom"/>
</dbReference>
<dbReference type="Pfam" id="PF13185">
    <property type="entry name" value="GAF_2"/>
    <property type="match status" value="1"/>
</dbReference>